<feature type="domain" description="Nudix hydrolase" evidence="5">
    <location>
        <begin position="2"/>
        <end position="147"/>
    </location>
</feature>
<dbReference type="InterPro" id="IPR000086">
    <property type="entry name" value="NUDIX_hydrolase_dom"/>
</dbReference>
<dbReference type="PROSITE" id="PS00893">
    <property type="entry name" value="NUDIX_BOX"/>
    <property type="match status" value="1"/>
</dbReference>
<dbReference type="Pfam" id="PF00293">
    <property type="entry name" value="NUDIX"/>
    <property type="match status" value="1"/>
</dbReference>
<keyword evidence="3" id="KW-0460">Magnesium</keyword>
<dbReference type="PROSITE" id="PS51462">
    <property type="entry name" value="NUDIX"/>
    <property type="match status" value="1"/>
</dbReference>
<reference evidence="7" key="1">
    <citation type="journal article" date="2019" name="Int. J. Syst. Evol. Microbiol.">
        <title>The Global Catalogue of Microorganisms (GCM) 10K type strain sequencing project: providing services to taxonomists for standard genome sequencing and annotation.</title>
        <authorList>
            <consortium name="The Broad Institute Genomics Platform"/>
            <consortium name="The Broad Institute Genome Sequencing Center for Infectious Disease"/>
            <person name="Wu L."/>
            <person name="Ma J."/>
        </authorList>
    </citation>
    <scope>NUCLEOTIDE SEQUENCE [LARGE SCALE GENOMIC DNA]</scope>
    <source>
        <strain evidence="7">KACC 12508</strain>
    </source>
</reference>
<keyword evidence="2 4" id="KW-0378">Hydrolase</keyword>
<dbReference type="PANTHER" id="PTHR43046:SF12">
    <property type="entry name" value="GDP-MANNOSE MANNOSYL HYDROLASE"/>
    <property type="match status" value="1"/>
</dbReference>
<dbReference type="InterPro" id="IPR015797">
    <property type="entry name" value="NUDIX_hydrolase-like_dom_sf"/>
</dbReference>
<name>A0ABW2I6M6_9BURK</name>
<evidence type="ECO:0000259" key="5">
    <source>
        <dbReference type="PROSITE" id="PS51462"/>
    </source>
</evidence>
<dbReference type="EMBL" id="JBHTBU010000001">
    <property type="protein sequence ID" value="MFC7286612.1"/>
    <property type="molecule type" value="Genomic_DNA"/>
</dbReference>
<evidence type="ECO:0000256" key="4">
    <source>
        <dbReference type="RuleBase" id="RU003476"/>
    </source>
</evidence>
<gene>
    <name evidence="6" type="ORF">ACFQPC_01055</name>
</gene>
<dbReference type="Gene3D" id="3.90.79.10">
    <property type="entry name" value="Nucleoside Triphosphate Pyrophosphohydrolase"/>
    <property type="match status" value="1"/>
</dbReference>
<dbReference type="InterPro" id="IPR020476">
    <property type="entry name" value="Nudix_hydrolase"/>
</dbReference>
<dbReference type="PRINTS" id="PR00502">
    <property type="entry name" value="NUDIXFAMILY"/>
</dbReference>
<sequence>MRLRPASRLLITDPADRVLLFYFEHRNGALAGQSYWATPGGGVEGDESFEEAAIRELWEETGIQVTEVGPEIAQRQLILQLPNGEYVNEDERYFRIRVSDTQLSRSGWTAAEVECMTAHHWWSQAELEQTTEQVWPENLIAMLQANATTNA</sequence>
<dbReference type="RefSeq" id="WP_382269808.1">
    <property type="nucleotide sequence ID" value="NZ_JBHTBU010000001.1"/>
</dbReference>
<comment type="cofactor">
    <cofactor evidence="1">
        <name>Mg(2+)</name>
        <dbReference type="ChEBI" id="CHEBI:18420"/>
    </cofactor>
</comment>
<keyword evidence="7" id="KW-1185">Reference proteome</keyword>
<dbReference type="InterPro" id="IPR020084">
    <property type="entry name" value="NUDIX_hydrolase_CS"/>
</dbReference>
<evidence type="ECO:0000256" key="1">
    <source>
        <dbReference type="ARBA" id="ARBA00001946"/>
    </source>
</evidence>
<protein>
    <submittedName>
        <fullName evidence="6">NUDIX hydrolase</fullName>
    </submittedName>
</protein>
<evidence type="ECO:0000313" key="6">
    <source>
        <dbReference type="EMBL" id="MFC7286612.1"/>
    </source>
</evidence>
<dbReference type="Proteomes" id="UP001596542">
    <property type="component" value="Unassembled WGS sequence"/>
</dbReference>
<evidence type="ECO:0000256" key="3">
    <source>
        <dbReference type="ARBA" id="ARBA00022842"/>
    </source>
</evidence>
<comment type="similarity">
    <text evidence="4">Belongs to the Nudix hydrolase family.</text>
</comment>
<dbReference type="PANTHER" id="PTHR43046">
    <property type="entry name" value="GDP-MANNOSE MANNOSYL HYDROLASE"/>
    <property type="match status" value="1"/>
</dbReference>
<comment type="caution">
    <text evidence="6">The sequence shown here is derived from an EMBL/GenBank/DDBJ whole genome shotgun (WGS) entry which is preliminary data.</text>
</comment>
<dbReference type="GO" id="GO:0016787">
    <property type="term" value="F:hydrolase activity"/>
    <property type="evidence" value="ECO:0007669"/>
    <property type="project" value="UniProtKB-KW"/>
</dbReference>
<dbReference type="SUPFAM" id="SSF55811">
    <property type="entry name" value="Nudix"/>
    <property type="match status" value="1"/>
</dbReference>
<dbReference type="CDD" id="cd04685">
    <property type="entry name" value="NUDIX_Hydrolase"/>
    <property type="match status" value="1"/>
</dbReference>
<evidence type="ECO:0000256" key="2">
    <source>
        <dbReference type="ARBA" id="ARBA00022801"/>
    </source>
</evidence>
<evidence type="ECO:0000313" key="7">
    <source>
        <dbReference type="Proteomes" id="UP001596542"/>
    </source>
</evidence>
<accession>A0ABW2I6M6</accession>
<proteinExistence type="inferred from homology"/>
<organism evidence="6 7">
    <name type="scientific">Herminiimonas glaciei</name>
    <dbReference type="NCBI Taxonomy" id="523788"/>
    <lineage>
        <taxon>Bacteria</taxon>
        <taxon>Pseudomonadati</taxon>
        <taxon>Pseudomonadota</taxon>
        <taxon>Betaproteobacteria</taxon>
        <taxon>Burkholderiales</taxon>
        <taxon>Oxalobacteraceae</taxon>
        <taxon>Herminiimonas</taxon>
    </lineage>
</organism>